<dbReference type="InterPro" id="IPR054691">
    <property type="entry name" value="LeuA/HCS_post-cat"/>
</dbReference>
<dbReference type="AlphaFoldDB" id="A0A9P6XMU5"/>
<feature type="domain" description="2-isopropylmalate synthase/homocitrate synthase post-catalytic" evidence="2">
    <location>
        <begin position="42"/>
        <end position="91"/>
    </location>
</feature>
<dbReference type="Gene3D" id="1.10.238.260">
    <property type="match status" value="1"/>
</dbReference>
<keyword evidence="4" id="KW-1185">Reference proteome</keyword>
<dbReference type="Pfam" id="PF22617">
    <property type="entry name" value="HCS_D2"/>
    <property type="match status" value="1"/>
</dbReference>
<name>A0A9P6XMU5_9FUNG</name>
<sequence length="93" mass="10393">MVLKVRQAFYEQDSAINTPRIVGTSQLLQRLVGMPVQRNKAIVGANAFAHESGIHQHGMLRHRGTYEIMRPEDVGWEDSQMVLGRHSGRAAPS</sequence>
<proteinExistence type="predicted"/>
<dbReference type="Proteomes" id="UP000740926">
    <property type="component" value="Unassembled WGS sequence"/>
</dbReference>
<protein>
    <recommendedName>
        <fullName evidence="2">2-isopropylmalate synthase/homocitrate synthase post-catalytic domain-containing protein</fullName>
    </recommendedName>
</protein>
<dbReference type="GO" id="GO:0009098">
    <property type="term" value="P:L-leucine biosynthetic process"/>
    <property type="evidence" value="ECO:0007669"/>
    <property type="project" value="TreeGrafter"/>
</dbReference>
<keyword evidence="1" id="KW-0808">Transferase</keyword>
<gene>
    <name evidence="3" type="ORF">G6F50_018433</name>
</gene>
<comment type="caution">
    <text evidence="3">The sequence shown here is derived from an EMBL/GenBank/DDBJ whole genome shotgun (WGS) entry which is preliminary data.</text>
</comment>
<dbReference type="InterPro" id="IPR050073">
    <property type="entry name" value="2-IPM_HCS-like"/>
</dbReference>
<evidence type="ECO:0000313" key="3">
    <source>
        <dbReference type="EMBL" id="KAG1525800.1"/>
    </source>
</evidence>
<dbReference type="GO" id="GO:0005829">
    <property type="term" value="C:cytosol"/>
    <property type="evidence" value="ECO:0007669"/>
    <property type="project" value="TreeGrafter"/>
</dbReference>
<dbReference type="GO" id="GO:0003852">
    <property type="term" value="F:2-isopropylmalate synthase activity"/>
    <property type="evidence" value="ECO:0007669"/>
    <property type="project" value="TreeGrafter"/>
</dbReference>
<dbReference type="EMBL" id="JAANIU010018076">
    <property type="protein sequence ID" value="KAG1525800.1"/>
    <property type="molecule type" value="Genomic_DNA"/>
</dbReference>
<accession>A0A9P6XMU5</accession>
<dbReference type="PANTHER" id="PTHR10277:SF9">
    <property type="entry name" value="2-ISOPROPYLMALATE SYNTHASE 1, CHLOROPLASTIC-RELATED"/>
    <property type="match status" value="1"/>
</dbReference>
<reference evidence="3 4" key="1">
    <citation type="journal article" date="2020" name="Microb. Genom.">
        <title>Genetic diversity of clinical and environmental Mucorales isolates obtained from an investigation of mucormycosis cases among solid organ transplant recipients.</title>
        <authorList>
            <person name="Nguyen M.H."/>
            <person name="Kaul D."/>
            <person name="Muto C."/>
            <person name="Cheng S.J."/>
            <person name="Richter R.A."/>
            <person name="Bruno V.M."/>
            <person name="Liu G."/>
            <person name="Beyhan S."/>
            <person name="Sundermann A.J."/>
            <person name="Mounaud S."/>
            <person name="Pasculle A.W."/>
            <person name="Nierman W.C."/>
            <person name="Driscoll E."/>
            <person name="Cumbie R."/>
            <person name="Clancy C.J."/>
            <person name="Dupont C.L."/>
        </authorList>
    </citation>
    <scope>NUCLEOTIDE SEQUENCE [LARGE SCALE GENOMIC DNA]</scope>
    <source>
        <strain evidence="3 4">GL24</strain>
    </source>
</reference>
<evidence type="ECO:0000313" key="4">
    <source>
        <dbReference type="Proteomes" id="UP000740926"/>
    </source>
</evidence>
<evidence type="ECO:0000256" key="1">
    <source>
        <dbReference type="ARBA" id="ARBA00022679"/>
    </source>
</evidence>
<evidence type="ECO:0000259" key="2">
    <source>
        <dbReference type="Pfam" id="PF22617"/>
    </source>
</evidence>
<dbReference type="PANTHER" id="PTHR10277">
    <property type="entry name" value="HOMOCITRATE SYNTHASE-RELATED"/>
    <property type="match status" value="1"/>
</dbReference>
<organism evidence="3 4">
    <name type="scientific">Rhizopus delemar</name>
    <dbReference type="NCBI Taxonomy" id="936053"/>
    <lineage>
        <taxon>Eukaryota</taxon>
        <taxon>Fungi</taxon>
        <taxon>Fungi incertae sedis</taxon>
        <taxon>Mucoromycota</taxon>
        <taxon>Mucoromycotina</taxon>
        <taxon>Mucoromycetes</taxon>
        <taxon>Mucorales</taxon>
        <taxon>Mucorineae</taxon>
        <taxon>Rhizopodaceae</taxon>
        <taxon>Rhizopus</taxon>
    </lineage>
</organism>